<dbReference type="Proteomes" id="UP000028547">
    <property type="component" value="Unassembled WGS sequence"/>
</dbReference>
<dbReference type="EMBL" id="JPMI01000173">
    <property type="protein sequence ID" value="KFA90879.1"/>
    <property type="molecule type" value="Genomic_DNA"/>
</dbReference>
<name>A0A084SQZ4_9BACT</name>
<dbReference type="AlphaFoldDB" id="A0A084SQZ4"/>
<evidence type="ECO:0000313" key="1">
    <source>
        <dbReference type="EMBL" id="KFA90879.1"/>
    </source>
</evidence>
<gene>
    <name evidence="1" type="ORF">Q664_25770</name>
</gene>
<reference evidence="1 2" key="1">
    <citation type="submission" date="2014-07" db="EMBL/GenBank/DDBJ databases">
        <title>Draft Genome Sequence of Gephyronic Acid Producer, Cystobacter violaceus Strain Cb vi76.</title>
        <authorList>
            <person name="Stevens D.C."/>
            <person name="Young J."/>
            <person name="Carmichael R."/>
            <person name="Tan J."/>
            <person name="Taylor R.E."/>
        </authorList>
    </citation>
    <scope>NUCLEOTIDE SEQUENCE [LARGE SCALE GENOMIC DNA]</scope>
    <source>
        <strain evidence="1 2">Cb vi76</strain>
    </source>
</reference>
<organism evidence="1 2">
    <name type="scientific">Archangium violaceum Cb vi76</name>
    <dbReference type="NCBI Taxonomy" id="1406225"/>
    <lineage>
        <taxon>Bacteria</taxon>
        <taxon>Pseudomonadati</taxon>
        <taxon>Myxococcota</taxon>
        <taxon>Myxococcia</taxon>
        <taxon>Myxococcales</taxon>
        <taxon>Cystobacterineae</taxon>
        <taxon>Archangiaceae</taxon>
        <taxon>Archangium</taxon>
    </lineage>
</organism>
<dbReference type="RefSeq" id="WP_043400797.1">
    <property type="nucleotide sequence ID" value="NZ_JPMI01000173.1"/>
</dbReference>
<sequence length="753" mass="85368">MTLGVKLNTYIEQLGEKQAAVAMAWLELWKQRASGNKSWSPSTISSQLNRLVKDQEQGLRFFFQDRTRGALLFEVLRVPEAELPALFDLAEQALKSEGAPARIIIDATGWRWSVEKADVLFAELKRLLIMEGPYPITLLILEDQYDKLPRSFDPLMNKEKLRYQEVKTPEQGWERAQELAEEQGLVLSARQFPEFERWLAADFDGRTLLIEPTNGLELFRTQGRLPSLEPVTHDLAELVPKQYAYRSSLPEFSCEQHRLMRALRSEEDSAGLKLNASIRQGMALALGITATSTSRERTEAQIGALTRELPVELTQGSATDLQNRLEQARRRRTGPLALWVDDTVHLLNVPEAARLAANRPFIRTHDIQPDPTPLSRLLEAVAEWSEFDFLSDPFLEHLIARLDPEEKQRTAFLHARAGLLLTQALRPKARTPVTDWKPVLEELLANDPPAALLRVHLRGKQIDYAGQKRLPFPITQARVKQLEKASNPQLQQVPPVGDLLLSRQEELLVVTEKDVQREDWDYAQKAPGILLPNAPETARDSEFWLDVYEACDFTAEAWSRKRPDIWQKKTSLLIPGYLKHWKMGRFDISPEVWEEADRELAMVWLALRMALLNPQTIRLPDGAVLLRLGGPFFAEIRINPPAHRTDPAPIQASLQLDIDFEDLRIYADYTTKVLGQVSGVSDLITTHTVKGGYDFGARLPKRIHLLGERYCADIRFRGSALFSEASQALPSAAIARIEDEKQKAAAAQNDDDD</sequence>
<accession>A0A084SQZ4</accession>
<protein>
    <submittedName>
        <fullName evidence="1">Uncharacterized protein</fullName>
    </submittedName>
</protein>
<evidence type="ECO:0000313" key="2">
    <source>
        <dbReference type="Proteomes" id="UP000028547"/>
    </source>
</evidence>
<comment type="caution">
    <text evidence="1">The sequence shown here is derived from an EMBL/GenBank/DDBJ whole genome shotgun (WGS) entry which is preliminary data.</text>
</comment>
<proteinExistence type="predicted"/>